<dbReference type="EMBL" id="JBHFFA010000006">
    <property type="protein sequence ID" value="KAL2623493.1"/>
    <property type="molecule type" value="Genomic_DNA"/>
</dbReference>
<dbReference type="AlphaFoldDB" id="A0ABD1Y9W4"/>
<keyword evidence="2" id="KW-0812">Transmembrane</keyword>
<gene>
    <name evidence="3" type="ORF">R1flu_003698</name>
</gene>
<dbReference type="PANTHER" id="PTHR13315:SF4">
    <property type="entry name" value="METALLOPHOSPHOESTERASE, ISOFORM E"/>
    <property type="match status" value="1"/>
</dbReference>
<dbReference type="Proteomes" id="UP001605036">
    <property type="component" value="Unassembled WGS sequence"/>
</dbReference>
<feature type="transmembrane region" description="Helical" evidence="2">
    <location>
        <begin position="490"/>
        <end position="511"/>
    </location>
</feature>
<dbReference type="InterPro" id="IPR033308">
    <property type="entry name" value="PGAP5/Cdc1/Ted1"/>
</dbReference>
<evidence type="ECO:0008006" key="5">
    <source>
        <dbReference type="Google" id="ProtNLM"/>
    </source>
</evidence>
<keyword evidence="1 2" id="KW-0472">Membrane</keyword>
<evidence type="ECO:0000256" key="2">
    <source>
        <dbReference type="SAM" id="Phobius"/>
    </source>
</evidence>
<protein>
    <recommendedName>
        <fullName evidence="5">Calcineurin-like phosphoesterase domain-containing protein</fullName>
    </recommendedName>
</protein>
<dbReference type="SUPFAM" id="SSF56300">
    <property type="entry name" value="Metallo-dependent phosphatases"/>
    <property type="match status" value="1"/>
</dbReference>
<keyword evidence="4" id="KW-1185">Reference proteome</keyword>
<dbReference type="InterPro" id="IPR029052">
    <property type="entry name" value="Metallo-depent_PP-like"/>
</dbReference>
<dbReference type="PANTHER" id="PTHR13315">
    <property type="entry name" value="METALLO PHOSPHOESTERASE RELATED"/>
    <property type="match status" value="1"/>
</dbReference>
<comment type="caution">
    <text evidence="3">The sequence shown here is derived from an EMBL/GenBank/DDBJ whole genome shotgun (WGS) entry which is preliminary data.</text>
</comment>
<feature type="transmembrane region" description="Helical" evidence="2">
    <location>
        <begin position="7"/>
        <end position="31"/>
    </location>
</feature>
<name>A0ABD1Y9W4_9MARC</name>
<reference evidence="3 4" key="1">
    <citation type="submission" date="2024-09" db="EMBL/GenBank/DDBJ databases">
        <title>Chromosome-scale assembly of Riccia fluitans.</title>
        <authorList>
            <person name="Paukszto L."/>
            <person name="Sawicki J."/>
            <person name="Karawczyk K."/>
            <person name="Piernik-Szablinska J."/>
            <person name="Szczecinska M."/>
            <person name="Mazdziarz M."/>
        </authorList>
    </citation>
    <scope>NUCLEOTIDE SEQUENCE [LARGE SCALE GENOMIC DNA]</scope>
    <source>
        <strain evidence="3">Rf_01</strain>
        <tissue evidence="3">Aerial parts of the thallus</tissue>
    </source>
</reference>
<keyword evidence="2" id="KW-1133">Transmembrane helix</keyword>
<organism evidence="3 4">
    <name type="scientific">Riccia fluitans</name>
    <dbReference type="NCBI Taxonomy" id="41844"/>
    <lineage>
        <taxon>Eukaryota</taxon>
        <taxon>Viridiplantae</taxon>
        <taxon>Streptophyta</taxon>
        <taxon>Embryophyta</taxon>
        <taxon>Marchantiophyta</taxon>
        <taxon>Marchantiopsida</taxon>
        <taxon>Marchantiidae</taxon>
        <taxon>Marchantiales</taxon>
        <taxon>Ricciaceae</taxon>
        <taxon>Riccia</taxon>
    </lineage>
</organism>
<sequence length="517" mass="57427">MGLRSQYMVTIFVAGLWAISLLYGEMFAFWVPLFSCTWPALKDGSTAGNTHVKSIKIALIPDPQITHKDAGGASVTNMKFSEFYSDIYMRRAFRSSVLEMYPDRVIILGDLLEGGSLLSDPEWEALHRRFEHVFDQSQRVSQGLERVPVDYLPGIQDLGSVDVQSKVPEIRSRNEAAFGALEYSINVGGAEFLFTNPRAFDGLESSMKENASWGLLSKISSDDEVQPPRVLFTSVPLYKPSNAPCRAKKNDESVRRTLSLNADKPEEYLTSETTTRLLNLTKPIMVVSAHGRHVCSMNHTTVYGSIIEHTAGTFNWLQENLYPSFMMISVASEPVSGSSDLVSVSVCFLPVQTRIYAWYLVSLVSGLLAIFAWPTQGVDLYGVVVKVHQYFREIFRPDGGVKLKDEDADNGDWEMMWDAEGGMHLVKAQKVVSATGNATQGGDRRGSAFARSAARRQSALDLEESVMTMESNLKDTVTMRAKTHMLPIRLLQALGPLAVLASSSLSLYVMLLMKDWT</sequence>
<evidence type="ECO:0000313" key="3">
    <source>
        <dbReference type="EMBL" id="KAL2623493.1"/>
    </source>
</evidence>
<evidence type="ECO:0000256" key="1">
    <source>
        <dbReference type="ARBA" id="ARBA00023136"/>
    </source>
</evidence>
<accession>A0ABD1Y9W4</accession>
<evidence type="ECO:0000313" key="4">
    <source>
        <dbReference type="Proteomes" id="UP001605036"/>
    </source>
</evidence>
<proteinExistence type="predicted"/>
<feature type="transmembrane region" description="Helical" evidence="2">
    <location>
        <begin position="355"/>
        <end position="373"/>
    </location>
</feature>